<protein>
    <submittedName>
        <fullName evidence="2">DUF4595 domain-containing protein</fullName>
    </submittedName>
</protein>
<reference evidence="2" key="1">
    <citation type="journal article" date="2021" name="PeerJ">
        <title>Extensive microbial diversity within the chicken gut microbiome revealed by metagenomics and culture.</title>
        <authorList>
            <person name="Gilroy R."/>
            <person name="Ravi A."/>
            <person name="Getino M."/>
            <person name="Pursley I."/>
            <person name="Horton D.L."/>
            <person name="Alikhan N.F."/>
            <person name="Baker D."/>
            <person name="Gharbi K."/>
            <person name="Hall N."/>
            <person name="Watson M."/>
            <person name="Adriaenssens E.M."/>
            <person name="Foster-Nyarko E."/>
            <person name="Jarju S."/>
            <person name="Secka A."/>
            <person name="Antonio M."/>
            <person name="Oren A."/>
            <person name="Chaudhuri R.R."/>
            <person name="La Ragione R."/>
            <person name="Hildebrand F."/>
            <person name="Pallen M.J."/>
        </authorList>
    </citation>
    <scope>NUCLEOTIDE SEQUENCE</scope>
    <source>
        <strain evidence="2">ChiHjej12B11-24981</strain>
    </source>
</reference>
<feature type="signal peptide" evidence="1">
    <location>
        <begin position="1"/>
        <end position="25"/>
    </location>
</feature>
<accession>A0A9D2CWZ0</accession>
<comment type="caution">
    <text evidence="2">The sequence shown here is derived from an EMBL/GenBank/DDBJ whole genome shotgun (WGS) entry which is preliminary data.</text>
</comment>
<evidence type="ECO:0000256" key="1">
    <source>
        <dbReference type="SAM" id="SignalP"/>
    </source>
</evidence>
<gene>
    <name evidence="2" type="ORF">H9819_01855</name>
</gene>
<keyword evidence="1" id="KW-0732">Signal</keyword>
<dbReference type="Gene3D" id="2.40.160.190">
    <property type="match status" value="1"/>
</dbReference>
<evidence type="ECO:0000313" key="3">
    <source>
        <dbReference type="Proteomes" id="UP000824023"/>
    </source>
</evidence>
<evidence type="ECO:0000313" key="2">
    <source>
        <dbReference type="EMBL" id="HIZ00984.1"/>
    </source>
</evidence>
<feature type="chain" id="PRO_5039731419" evidence="1">
    <location>
        <begin position="26"/>
        <end position="529"/>
    </location>
</feature>
<proteinExistence type="predicted"/>
<name>A0A9D2CWZ0_9BACE</name>
<dbReference type="EMBL" id="DXCK01000033">
    <property type="protein sequence ID" value="HIZ00984.1"/>
    <property type="molecule type" value="Genomic_DNA"/>
</dbReference>
<dbReference type="PROSITE" id="PS51257">
    <property type="entry name" value="PROKAR_LIPOPROTEIN"/>
    <property type="match status" value="1"/>
</dbReference>
<sequence length="529" mass="60036">MKKMNFFVMVFLCLCTMTIGFSACSDDDNNPTAPNLGTPPYEAVSGKYNVTTPDSPYESIELGASGNYIVTLSGGSYALSAQTAMQPGRSGNRLLANRTAQTRATQYGNLVYGTYTDLGNGRYQLEDFGTITLTTGTDGQVSGITVDSNRYGSATVTVSKESTMADSDMSNALCRTWRVERVHYVSTDLETGESDEDTELPGQYFDTAEEILFSKSGTYLVSYNDGSLGMARWRWRDEAAGSFYYTWEETWNEKDYATITFSGNTAVVYEVYEEDGYREESWYYLSTDIITDTPEEPQEPDQPQPSGDSPVAKVFGDKLIKTVSDDNYFYENGFLVRIAEDDDPESEVTFFHYNYVTGAEGPDVYTMDGSELEQTATLGENGFVASVQHEMYDCTTTFEYDAEGYITHIVDGREEREYELTWENGDLVQVTRWHYDEDPIEKSTYLYTYYDQPSNGIMRFYKDYNIDLDVVEEFYYAGLMGMPSRHLIETETSISNDYVVRYVWTDHDVTKYSDSEPNGRVDYTFSFYE</sequence>
<dbReference type="AlphaFoldDB" id="A0A9D2CWZ0"/>
<organism evidence="2 3">
    <name type="scientific">Candidatus Bacteroides merdipullorum</name>
    <dbReference type="NCBI Taxonomy" id="2838474"/>
    <lineage>
        <taxon>Bacteria</taxon>
        <taxon>Pseudomonadati</taxon>
        <taxon>Bacteroidota</taxon>
        <taxon>Bacteroidia</taxon>
        <taxon>Bacteroidales</taxon>
        <taxon>Bacteroidaceae</taxon>
        <taxon>Bacteroides</taxon>
    </lineage>
</organism>
<dbReference type="CDD" id="cd12871">
    <property type="entry name" value="Bacuni_01323_like"/>
    <property type="match status" value="1"/>
</dbReference>
<dbReference type="Proteomes" id="UP000824023">
    <property type="component" value="Unassembled WGS sequence"/>
</dbReference>
<reference evidence="2" key="2">
    <citation type="submission" date="2021-04" db="EMBL/GenBank/DDBJ databases">
        <authorList>
            <person name="Gilroy R."/>
        </authorList>
    </citation>
    <scope>NUCLEOTIDE SEQUENCE</scope>
    <source>
        <strain evidence="2">ChiHjej12B11-24981</strain>
    </source>
</reference>